<dbReference type="GO" id="GO:0055085">
    <property type="term" value="P:transmembrane transport"/>
    <property type="evidence" value="ECO:0007669"/>
    <property type="project" value="TreeGrafter"/>
</dbReference>
<evidence type="ECO:0000313" key="11">
    <source>
        <dbReference type="EMBL" id="VVT57928.1"/>
    </source>
</evidence>
<dbReference type="EMBL" id="CABVLU010000005">
    <property type="protein sequence ID" value="VVT57928.1"/>
    <property type="molecule type" value="Genomic_DNA"/>
</dbReference>
<accession>A0A5E8C7P3</accession>
<protein>
    <recommendedName>
        <fullName evidence="10">ML-like domain-containing protein</fullName>
    </recommendedName>
</protein>
<dbReference type="Pfam" id="PF06011">
    <property type="entry name" value="TRP"/>
    <property type="match status" value="1"/>
</dbReference>
<keyword evidence="6 8" id="KW-0472">Membrane</keyword>
<feature type="compositionally biased region" description="Polar residues" evidence="7">
    <location>
        <begin position="765"/>
        <end position="786"/>
    </location>
</feature>
<dbReference type="GO" id="GO:0016020">
    <property type="term" value="C:membrane"/>
    <property type="evidence" value="ECO:0007669"/>
    <property type="project" value="UniProtKB-SubCell"/>
</dbReference>
<evidence type="ECO:0000313" key="12">
    <source>
        <dbReference type="Proteomes" id="UP000398389"/>
    </source>
</evidence>
<feature type="transmembrane region" description="Helical" evidence="8">
    <location>
        <begin position="520"/>
        <end position="539"/>
    </location>
</feature>
<feature type="domain" description="ML-like" evidence="10">
    <location>
        <begin position="33"/>
        <end position="171"/>
    </location>
</feature>
<proteinExistence type="inferred from homology"/>
<evidence type="ECO:0000256" key="3">
    <source>
        <dbReference type="ARBA" id="ARBA00022692"/>
    </source>
</evidence>
<dbReference type="Pfam" id="PF14558">
    <property type="entry name" value="TRP_N"/>
    <property type="match status" value="1"/>
</dbReference>
<evidence type="ECO:0000256" key="8">
    <source>
        <dbReference type="SAM" id="Phobius"/>
    </source>
</evidence>
<feature type="region of interest" description="Disordered" evidence="7">
    <location>
        <begin position="822"/>
        <end position="870"/>
    </location>
</feature>
<comment type="similarity">
    <text evidence="2">Belongs to the transient receptor potential (TRP) ion channel family.</text>
</comment>
<keyword evidence="12" id="KW-1185">Reference proteome</keyword>
<feature type="transmembrane region" description="Helical" evidence="8">
    <location>
        <begin position="405"/>
        <end position="422"/>
    </location>
</feature>
<feature type="transmembrane region" description="Helical" evidence="8">
    <location>
        <begin position="360"/>
        <end position="385"/>
    </location>
</feature>
<dbReference type="InterPro" id="IPR010308">
    <property type="entry name" value="TRP_C"/>
</dbReference>
<evidence type="ECO:0000256" key="5">
    <source>
        <dbReference type="ARBA" id="ARBA00022989"/>
    </source>
</evidence>
<dbReference type="GO" id="GO:0009272">
    <property type="term" value="P:fungal-type cell wall biogenesis"/>
    <property type="evidence" value="ECO:0007669"/>
    <property type="project" value="TreeGrafter"/>
</dbReference>
<dbReference type="OrthoDB" id="5212126at2759"/>
<evidence type="ECO:0000256" key="1">
    <source>
        <dbReference type="ARBA" id="ARBA00004141"/>
    </source>
</evidence>
<feature type="chain" id="PRO_5022693239" description="ML-like domain-containing protein" evidence="9">
    <location>
        <begin position="30"/>
        <end position="870"/>
    </location>
</feature>
<evidence type="ECO:0000256" key="2">
    <source>
        <dbReference type="ARBA" id="ARBA00010642"/>
    </source>
</evidence>
<feature type="signal peptide" evidence="9">
    <location>
        <begin position="1"/>
        <end position="29"/>
    </location>
</feature>
<dbReference type="GeneID" id="43584765"/>
<feature type="transmembrane region" description="Helical" evidence="8">
    <location>
        <begin position="174"/>
        <end position="193"/>
    </location>
</feature>
<dbReference type="SMART" id="SM01320">
    <property type="entry name" value="TRP_N"/>
    <property type="match status" value="1"/>
</dbReference>
<feature type="region of interest" description="Disordered" evidence="7">
    <location>
        <begin position="657"/>
        <end position="716"/>
    </location>
</feature>
<feature type="transmembrane region" description="Helical" evidence="8">
    <location>
        <begin position="551"/>
        <end position="572"/>
    </location>
</feature>
<keyword evidence="5 8" id="KW-1133">Transmembrane helix</keyword>
<dbReference type="AlphaFoldDB" id="A0A5E8C7P3"/>
<evidence type="ECO:0000256" key="6">
    <source>
        <dbReference type="ARBA" id="ARBA00023136"/>
    </source>
</evidence>
<organism evidence="11 12">
    <name type="scientific">Magnusiomyces paraingens</name>
    <dbReference type="NCBI Taxonomy" id="2606893"/>
    <lineage>
        <taxon>Eukaryota</taxon>
        <taxon>Fungi</taxon>
        <taxon>Dikarya</taxon>
        <taxon>Ascomycota</taxon>
        <taxon>Saccharomycotina</taxon>
        <taxon>Dipodascomycetes</taxon>
        <taxon>Dipodascales</taxon>
        <taxon>Dipodascaceae</taxon>
        <taxon>Magnusiomyces</taxon>
    </lineage>
</organism>
<comment type="subcellular location">
    <subcellularLocation>
        <location evidence="1">Membrane</location>
        <topology evidence="1">Multi-pass membrane protein</topology>
    </subcellularLocation>
</comment>
<evidence type="ECO:0000256" key="9">
    <source>
        <dbReference type="SAM" id="SignalP"/>
    </source>
</evidence>
<dbReference type="RefSeq" id="XP_031856556.1">
    <property type="nucleotide sequence ID" value="XM_032000665.1"/>
</dbReference>
<feature type="transmembrane region" description="Helical" evidence="8">
    <location>
        <begin position="429"/>
        <end position="449"/>
    </location>
</feature>
<feature type="transmembrane region" description="Helical" evidence="8">
    <location>
        <begin position="205"/>
        <end position="227"/>
    </location>
</feature>
<reference evidence="11 12" key="1">
    <citation type="submission" date="2019-09" db="EMBL/GenBank/DDBJ databases">
        <authorList>
            <person name="Brejova B."/>
        </authorList>
    </citation>
    <scope>NUCLEOTIDE SEQUENCE [LARGE SCALE GENOMIC DNA]</scope>
</reference>
<dbReference type="InterPro" id="IPR040241">
    <property type="entry name" value="TRP_Flc/Pkd2-like"/>
</dbReference>
<gene>
    <name evidence="11" type="ORF">SAPINGB_P005951</name>
</gene>
<keyword evidence="4 9" id="KW-0732">Signal</keyword>
<sequence length="870" mass="95596">MLLATPLSKLRLLLYSLLISLSLIGSVSAMTDRVIEASSLYTCMSNSKLSADRFNVAFTPINSTITYTVNITAEISGYVQAYVDVYAYGFKIISEHVDPCSLDAGGLCPVYPGSNYLSSTYHISSSVVSEIPGIAYTFPDIDAIVVVKVKDDTNTVIACIEAELSNRKSVNHIAVKWVTAIIAGIGMLTSAIISTMGSTYTAAHIAANSVSLFAYFQSVVIISMLAVERMPPIASSWAQNLAWSVGLIRVTFMQKIFRWYVAATGGTPTQYISYPTISILTQKRDQIMTQLTNHTRDLLHYLASQLEENPYTSGLYKRASSSVGLDKAPEDTDTLLVLRGIKRVAYEANIEETSAVLTSFTFFVLICIAVCICFGLAYLLVITFFSKDKFPYFRSNWTLMLKGTILRLLFIAFPSLLVFSLWEFIQRDSAAVIVLAVFFLTLSIGILGWSATKVLLTGKQSIRDHETPAYLLFSDTSVLNRYGFLYVPYKAFSYYYIIPILGYFFVKSCFVSFAQSSGRTQALAFFIIEIFYFISNCYYRPYMDKSTNVINIIIGVIMLINSFLFLFFSHLFGQPRSVDSVMGIIFFIMNAAFSLILLLYTLITCSIVLLSKNPDARYKPAADDRANFIKDQKAAASGDIAELTALGAAARADHEPTYMESGSEYNRPFDDEYSNYDQEQKRQNPGPVTNVFGDDDNSSYSNPFSEKPKASVNGVTSNSFEVDNSYASLSNSFQNNGNSVPPSVRDSGTSFAPAYPLLSSVNGAVQRPSSASNNLSGNPFASTPESTRNDGGYSPHNSNPFATNIPISHTITNTSSINNVPAATGLNTSNPLRSSSSQSHLTNETDLGAGSPSSISNDKPSKRNVWKKIF</sequence>
<feature type="compositionally biased region" description="Polar residues" evidence="7">
    <location>
        <begin position="795"/>
        <end position="806"/>
    </location>
</feature>
<feature type="compositionally biased region" description="Polar residues" evidence="7">
    <location>
        <begin position="822"/>
        <end position="858"/>
    </location>
</feature>
<dbReference type="PANTHER" id="PTHR31145:SF4">
    <property type="entry name" value="FLAVIN CARRIER PROTEIN 1-RELATED"/>
    <property type="match status" value="1"/>
</dbReference>
<feature type="region of interest" description="Disordered" evidence="7">
    <location>
        <begin position="765"/>
        <end position="806"/>
    </location>
</feature>
<evidence type="ECO:0000256" key="4">
    <source>
        <dbReference type="ARBA" id="ARBA00022729"/>
    </source>
</evidence>
<dbReference type="InterPro" id="IPR032800">
    <property type="entry name" value="TRP_N"/>
</dbReference>
<feature type="transmembrane region" description="Helical" evidence="8">
    <location>
        <begin position="584"/>
        <end position="610"/>
    </location>
</feature>
<dbReference type="PANTHER" id="PTHR31145">
    <property type="entry name" value="INTEGRAL MEMBRANE PROTEIN (AFU_ORTHOLOGUE AFUA_7G01610)"/>
    <property type="match status" value="1"/>
</dbReference>
<feature type="transmembrane region" description="Helical" evidence="8">
    <location>
        <begin position="494"/>
        <end position="514"/>
    </location>
</feature>
<evidence type="ECO:0000256" key="7">
    <source>
        <dbReference type="SAM" id="MobiDB-lite"/>
    </source>
</evidence>
<dbReference type="Proteomes" id="UP000398389">
    <property type="component" value="Unassembled WGS sequence"/>
</dbReference>
<keyword evidence="3 8" id="KW-0812">Transmembrane</keyword>
<name>A0A5E8C7P3_9ASCO</name>
<evidence type="ECO:0000259" key="10">
    <source>
        <dbReference type="SMART" id="SM01320"/>
    </source>
</evidence>